<evidence type="ECO:0000313" key="13">
    <source>
        <dbReference type="EMBL" id="OJJ37804.1"/>
    </source>
</evidence>
<evidence type="ECO:0000256" key="9">
    <source>
        <dbReference type="ARBA" id="ARBA00023242"/>
    </source>
</evidence>
<dbReference type="SMART" id="SM00355">
    <property type="entry name" value="ZnF_C2H2"/>
    <property type="match status" value="2"/>
</dbReference>
<feature type="domain" description="C2H2-type" evidence="12">
    <location>
        <begin position="29"/>
        <end position="60"/>
    </location>
</feature>
<organism evidence="13 14">
    <name type="scientific">Aspergillus wentii DTO 134E9</name>
    <dbReference type="NCBI Taxonomy" id="1073089"/>
    <lineage>
        <taxon>Eukaryota</taxon>
        <taxon>Fungi</taxon>
        <taxon>Dikarya</taxon>
        <taxon>Ascomycota</taxon>
        <taxon>Pezizomycotina</taxon>
        <taxon>Eurotiomycetes</taxon>
        <taxon>Eurotiomycetidae</taxon>
        <taxon>Eurotiales</taxon>
        <taxon>Aspergillaceae</taxon>
        <taxon>Aspergillus</taxon>
        <taxon>Aspergillus subgen. Cremei</taxon>
    </lineage>
</organism>
<dbReference type="EMBL" id="KV878211">
    <property type="protein sequence ID" value="OJJ37804.1"/>
    <property type="molecule type" value="Genomic_DNA"/>
</dbReference>
<sequence length="585" mass="65621">MFECTQCGKSYQKRTHLSRHQETHAYLSFNCQFCQKAFSKSEVARRHSQSCARKHNQPLPAASKPGRKRQSCDGCFLAKAACDRKQPCSRCQSMRRGCTFASQGESVTVLASTTTTRSSSLYFPGNEEPFAFLRYFTDPSVQMDRLAIGKTAEFSVQRNLEMLYSHLEHALMPVNFPAVPFMGEGLSGGLFDEAESFSPNLLKQLNEVLNELVQVSKSMASKEKPLDMLDLTSLFTAPSLFIFISVFFHSLHWHLPVVHFPTFDPGNISNILLLAICLTGASYTTLPHGTRIPPSLLDVAEELIFRELASLSTISLKDPTQSLPIVQVIQSALIIEMLQFGQDRKDTRRRIRIFRHPCLVSVMRSFGFFQLRRRMAVRVCDDHTWREMVAEEVCIRLACWVFLADGFLTVCFKNHPSLSSFEMNCDFSWPTALWEADSAASFNNIVAADTALSPSHSFPDALGQLLSNSISDSIQLSVEHLLMLIYAINILAFQARAGLLAYLPLKSISNAAQNWKKIWDGTASSLGTERSLLLGYPQHAEELWRLVSATLDMATRDEGRICYLDGGATDDLDDLHGFIQYCASR</sequence>
<dbReference type="GO" id="GO:0000785">
    <property type="term" value="C:chromatin"/>
    <property type="evidence" value="ECO:0007669"/>
    <property type="project" value="TreeGrafter"/>
</dbReference>
<dbReference type="OrthoDB" id="654211at2759"/>
<reference evidence="14" key="1">
    <citation type="journal article" date="2017" name="Genome Biol.">
        <title>Comparative genomics reveals high biological diversity and specific adaptations in the industrially and medically important fungal genus Aspergillus.</title>
        <authorList>
            <person name="de Vries R.P."/>
            <person name="Riley R."/>
            <person name="Wiebenga A."/>
            <person name="Aguilar-Osorio G."/>
            <person name="Amillis S."/>
            <person name="Uchima C.A."/>
            <person name="Anderluh G."/>
            <person name="Asadollahi M."/>
            <person name="Askin M."/>
            <person name="Barry K."/>
            <person name="Battaglia E."/>
            <person name="Bayram O."/>
            <person name="Benocci T."/>
            <person name="Braus-Stromeyer S.A."/>
            <person name="Caldana C."/>
            <person name="Canovas D."/>
            <person name="Cerqueira G.C."/>
            <person name="Chen F."/>
            <person name="Chen W."/>
            <person name="Choi C."/>
            <person name="Clum A."/>
            <person name="Dos Santos R.A."/>
            <person name="Damasio A.R."/>
            <person name="Diallinas G."/>
            <person name="Emri T."/>
            <person name="Fekete E."/>
            <person name="Flipphi M."/>
            <person name="Freyberg S."/>
            <person name="Gallo A."/>
            <person name="Gournas C."/>
            <person name="Habgood R."/>
            <person name="Hainaut M."/>
            <person name="Harispe M.L."/>
            <person name="Henrissat B."/>
            <person name="Hilden K.S."/>
            <person name="Hope R."/>
            <person name="Hossain A."/>
            <person name="Karabika E."/>
            <person name="Karaffa L."/>
            <person name="Karanyi Z."/>
            <person name="Krasevec N."/>
            <person name="Kuo A."/>
            <person name="Kusch H."/>
            <person name="LaButti K."/>
            <person name="Lagendijk E.L."/>
            <person name="Lapidus A."/>
            <person name="Levasseur A."/>
            <person name="Lindquist E."/>
            <person name="Lipzen A."/>
            <person name="Logrieco A.F."/>
            <person name="MacCabe A."/>
            <person name="Maekelae M.R."/>
            <person name="Malavazi I."/>
            <person name="Melin P."/>
            <person name="Meyer V."/>
            <person name="Mielnichuk N."/>
            <person name="Miskei M."/>
            <person name="Molnar A.P."/>
            <person name="Mule G."/>
            <person name="Ngan C.Y."/>
            <person name="Orejas M."/>
            <person name="Orosz E."/>
            <person name="Ouedraogo J.P."/>
            <person name="Overkamp K.M."/>
            <person name="Park H.-S."/>
            <person name="Perrone G."/>
            <person name="Piumi F."/>
            <person name="Punt P.J."/>
            <person name="Ram A.F."/>
            <person name="Ramon A."/>
            <person name="Rauscher S."/>
            <person name="Record E."/>
            <person name="Riano-Pachon D.M."/>
            <person name="Robert V."/>
            <person name="Roehrig J."/>
            <person name="Ruller R."/>
            <person name="Salamov A."/>
            <person name="Salih N.S."/>
            <person name="Samson R.A."/>
            <person name="Sandor E."/>
            <person name="Sanguinetti M."/>
            <person name="Schuetze T."/>
            <person name="Sepcic K."/>
            <person name="Shelest E."/>
            <person name="Sherlock G."/>
            <person name="Sophianopoulou V."/>
            <person name="Squina F.M."/>
            <person name="Sun H."/>
            <person name="Susca A."/>
            <person name="Todd R.B."/>
            <person name="Tsang A."/>
            <person name="Unkles S.E."/>
            <person name="van de Wiele N."/>
            <person name="van Rossen-Uffink D."/>
            <person name="Oliveira J.V."/>
            <person name="Vesth T.C."/>
            <person name="Visser J."/>
            <person name="Yu J.-H."/>
            <person name="Zhou M."/>
            <person name="Andersen M.R."/>
            <person name="Archer D.B."/>
            <person name="Baker S.E."/>
            <person name="Benoit I."/>
            <person name="Brakhage A.A."/>
            <person name="Braus G.H."/>
            <person name="Fischer R."/>
            <person name="Frisvad J.C."/>
            <person name="Goldman G.H."/>
            <person name="Houbraken J."/>
            <person name="Oakley B."/>
            <person name="Pocsi I."/>
            <person name="Scazzocchio C."/>
            <person name="Seiboth B."/>
            <person name="vanKuyk P.A."/>
            <person name="Wortman J."/>
            <person name="Dyer P.S."/>
            <person name="Grigoriev I.V."/>
        </authorList>
    </citation>
    <scope>NUCLEOTIDE SEQUENCE [LARGE SCALE GENOMIC DNA]</scope>
    <source>
        <strain evidence="14">DTO 134E9</strain>
    </source>
</reference>
<name>A0A1L9RSD5_ASPWE</name>
<dbReference type="PROSITE" id="PS50048">
    <property type="entry name" value="ZN2_CY6_FUNGAL_2"/>
    <property type="match status" value="1"/>
</dbReference>
<keyword evidence="7" id="KW-0238">DNA-binding</keyword>
<dbReference type="InterPro" id="IPR036236">
    <property type="entry name" value="Znf_C2H2_sf"/>
</dbReference>
<dbReference type="GO" id="GO:0008270">
    <property type="term" value="F:zinc ion binding"/>
    <property type="evidence" value="ECO:0007669"/>
    <property type="project" value="UniProtKB-KW"/>
</dbReference>
<evidence type="ECO:0000256" key="3">
    <source>
        <dbReference type="ARBA" id="ARBA00022737"/>
    </source>
</evidence>
<dbReference type="InterPro" id="IPR007219">
    <property type="entry name" value="XnlR_reg_dom"/>
</dbReference>
<evidence type="ECO:0000256" key="5">
    <source>
        <dbReference type="ARBA" id="ARBA00022833"/>
    </source>
</evidence>
<accession>A0A1L9RSD5</accession>
<dbReference type="PANTHER" id="PTHR40626">
    <property type="entry name" value="MIP31509P"/>
    <property type="match status" value="1"/>
</dbReference>
<dbReference type="GeneID" id="63746596"/>
<evidence type="ECO:0000259" key="12">
    <source>
        <dbReference type="PROSITE" id="PS50157"/>
    </source>
</evidence>
<dbReference type="GO" id="GO:0000981">
    <property type="term" value="F:DNA-binding transcription factor activity, RNA polymerase II-specific"/>
    <property type="evidence" value="ECO:0007669"/>
    <property type="project" value="InterPro"/>
</dbReference>
<proteinExistence type="predicted"/>
<dbReference type="CDD" id="cd12148">
    <property type="entry name" value="fungal_TF_MHR"/>
    <property type="match status" value="1"/>
</dbReference>
<evidence type="ECO:0008006" key="15">
    <source>
        <dbReference type="Google" id="ProtNLM"/>
    </source>
</evidence>
<dbReference type="FunFam" id="3.30.160.60:FF:000100">
    <property type="entry name" value="Zinc finger 45-like"/>
    <property type="match status" value="1"/>
</dbReference>
<dbReference type="PANTHER" id="PTHR40626:SF1">
    <property type="entry name" value="TRANSCRIPTION FACTOR WITH C2H2 AND ZN(2)-CYS(6) DNA BINDING DOMAIN (EUROFUNG)"/>
    <property type="match status" value="1"/>
</dbReference>
<dbReference type="InterPro" id="IPR051059">
    <property type="entry name" value="VerF-like"/>
</dbReference>
<dbReference type="Proteomes" id="UP000184383">
    <property type="component" value="Unassembled WGS sequence"/>
</dbReference>
<keyword evidence="9" id="KW-0539">Nucleus</keyword>
<keyword evidence="8" id="KW-0804">Transcription</keyword>
<keyword evidence="3" id="KW-0677">Repeat</keyword>
<dbReference type="GO" id="GO:0005634">
    <property type="term" value="C:nucleus"/>
    <property type="evidence" value="ECO:0007669"/>
    <property type="project" value="UniProtKB-SubCell"/>
</dbReference>
<evidence type="ECO:0000256" key="7">
    <source>
        <dbReference type="ARBA" id="ARBA00023125"/>
    </source>
</evidence>
<evidence type="ECO:0000256" key="2">
    <source>
        <dbReference type="ARBA" id="ARBA00022723"/>
    </source>
</evidence>
<keyword evidence="5" id="KW-0862">Zinc</keyword>
<dbReference type="Gene3D" id="4.10.240.10">
    <property type="entry name" value="Zn(2)-C6 fungal-type DNA-binding domain"/>
    <property type="match status" value="1"/>
</dbReference>
<protein>
    <recommendedName>
        <fullName evidence="15">Zn(2)-C6 fungal-type domain-containing protein</fullName>
    </recommendedName>
</protein>
<dbReference type="RefSeq" id="XP_040691480.1">
    <property type="nucleotide sequence ID" value="XM_040830748.1"/>
</dbReference>
<dbReference type="GO" id="GO:0006351">
    <property type="term" value="P:DNA-templated transcription"/>
    <property type="evidence" value="ECO:0007669"/>
    <property type="project" value="InterPro"/>
</dbReference>
<dbReference type="InterPro" id="IPR013087">
    <property type="entry name" value="Znf_C2H2_type"/>
</dbReference>
<comment type="subcellular location">
    <subcellularLocation>
        <location evidence="1">Nucleus</location>
    </subcellularLocation>
</comment>
<evidence type="ECO:0000259" key="11">
    <source>
        <dbReference type="PROSITE" id="PS50048"/>
    </source>
</evidence>
<keyword evidence="4 10" id="KW-0863">Zinc-finger</keyword>
<keyword evidence="6" id="KW-0805">Transcription regulation</keyword>
<dbReference type="VEuPathDB" id="FungiDB:ASPWEDRAFT_171266"/>
<dbReference type="SUPFAM" id="SSF57667">
    <property type="entry name" value="beta-beta-alpha zinc fingers"/>
    <property type="match status" value="1"/>
</dbReference>
<dbReference type="InterPro" id="IPR001138">
    <property type="entry name" value="Zn2Cys6_DnaBD"/>
</dbReference>
<dbReference type="CDD" id="cd00067">
    <property type="entry name" value="GAL4"/>
    <property type="match status" value="1"/>
</dbReference>
<evidence type="ECO:0000256" key="1">
    <source>
        <dbReference type="ARBA" id="ARBA00004123"/>
    </source>
</evidence>
<keyword evidence="14" id="KW-1185">Reference proteome</keyword>
<dbReference type="Gene3D" id="3.30.160.60">
    <property type="entry name" value="Classic Zinc Finger"/>
    <property type="match status" value="1"/>
</dbReference>
<gene>
    <name evidence="13" type="ORF">ASPWEDRAFT_171266</name>
</gene>
<dbReference type="Pfam" id="PF04082">
    <property type="entry name" value="Fungal_trans"/>
    <property type="match status" value="1"/>
</dbReference>
<feature type="domain" description="C2H2-type" evidence="12">
    <location>
        <begin position="2"/>
        <end position="25"/>
    </location>
</feature>
<evidence type="ECO:0000256" key="10">
    <source>
        <dbReference type="PROSITE-ProRule" id="PRU00042"/>
    </source>
</evidence>
<dbReference type="PROSITE" id="PS50157">
    <property type="entry name" value="ZINC_FINGER_C2H2_2"/>
    <property type="match status" value="2"/>
</dbReference>
<evidence type="ECO:0000256" key="6">
    <source>
        <dbReference type="ARBA" id="ARBA00023015"/>
    </source>
</evidence>
<dbReference type="AlphaFoldDB" id="A0A1L9RSD5"/>
<dbReference type="PROSITE" id="PS00028">
    <property type="entry name" value="ZINC_FINGER_C2H2_1"/>
    <property type="match status" value="1"/>
</dbReference>
<dbReference type="InterPro" id="IPR036864">
    <property type="entry name" value="Zn2-C6_fun-type_DNA-bd_sf"/>
</dbReference>
<evidence type="ECO:0000313" key="14">
    <source>
        <dbReference type="Proteomes" id="UP000184383"/>
    </source>
</evidence>
<dbReference type="GO" id="GO:0000978">
    <property type="term" value="F:RNA polymerase II cis-regulatory region sequence-specific DNA binding"/>
    <property type="evidence" value="ECO:0007669"/>
    <property type="project" value="InterPro"/>
</dbReference>
<keyword evidence="2" id="KW-0479">Metal-binding</keyword>
<dbReference type="SUPFAM" id="SSF57701">
    <property type="entry name" value="Zn2/Cys6 DNA-binding domain"/>
    <property type="match status" value="1"/>
</dbReference>
<evidence type="ECO:0000256" key="4">
    <source>
        <dbReference type="ARBA" id="ARBA00022771"/>
    </source>
</evidence>
<feature type="domain" description="Zn(2)-C6 fungal-type" evidence="11">
    <location>
        <begin position="71"/>
        <end position="100"/>
    </location>
</feature>
<evidence type="ECO:0000256" key="8">
    <source>
        <dbReference type="ARBA" id="ARBA00023163"/>
    </source>
</evidence>
<dbReference type="STRING" id="1073089.A0A1L9RSD5"/>